<dbReference type="EMBL" id="JACEIK010000055">
    <property type="protein sequence ID" value="MCD7448206.1"/>
    <property type="molecule type" value="Genomic_DNA"/>
</dbReference>
<feature type="region of interest" description="Disordered" evidence="1">
    <location>
        <begin position="125"/>
        <end position="165"/>
    </location>
</feature>
<protein>
    <submittedName>
        <fullName evidence="2">Uncharacterized protein</fullName>
    </submittedName>
</protein>
<sequence length="264" mass="28167">MVPSRVAGGMTHSSSSSGIFPREMGSLKLRENSHLTSSFGNSSNSLPGNARSSLGPLSGDVSNTVLNSVASSGPSVGASSLVTDANSGLSGGPNLQRSASINTESYMRLPASPLSFSSNNISVSGSSVMDGSSVAQQSSNQDPNSQQPQHNQQRHGTSSATSLPTSRVGQVQLYNGHGLRVPGSFLQDPVALRLMQYLYHQRQRPPDNSIAYWRKFVAEHIPHGQRKDGACHYTRMLGIIHLACFHSQPWMHGIVIFVAQNQGE</sequence>
<feature type="region of interest" description="Disordered" evidence="1">
    <location>
        <begin position="1"/>
        <end position="21"/>
    </location>
</feature>
<comment type="caution">
    <text evidence="2">The sequence shown here is derived from an EMBL/GenBank/DDBJ whole genome shotgun (WGS) entry which is preliminary data.</text>
</comment>
<feature type="compositionally biased region" description="Low complexity" evidence="1">
    <location>
        <begin position="125"/>
        <end position="151"/>
    </location>
</feature>
<dbReference type="Proteomes" id="UP000823775">
    <property type="component" value="Unassembled WGS sequence"/>
</dbReference>
<keyword evidence="3" id="KW-1185">Reference proteome</keyword>
<evidence type="ECO:0000313" key="2">
    <source>
        <dbReference type="EMBL" id="MCD7448206.1"/>
    </source>
</evidence>
<reference evidence="2 3" key="1">
    <citation type="journal article" date="2021" name="BMC Genomics">
        <title>Datura genome reveals duplications of psychoactive alkaloid biosynthetic genes and high mutation rate following tissue culture.</title>
        <authorList>
            <person name="Rajewski A."/>
            <person name="Carter-House D."/>
            <person name="Stajich J."/>
            <person name="Litt A."/>
        </authorList>
    </citation>
    <scope>NUCLEOTIDE SEQUENCE [LARGE SCALE GENOMIC DNA]</scope>
    <source>
        <strain evidence="2">AR-01</strain>
    </source>
</reference>
<evidence type="ECO:0000313" key="3">
    <source>
        <dbReference type="Proteomes" id="UP000823775"/>
    </source>
</evidence>
<organism evidence="2 3">
    <name type="scientific">Datura stramonium</name>
    <name type="common">Jimsonweed</name>
    <name type="synonym">Common thornapple</name>
    <dbReference type="NCBI Taxonomy" id="4076"/>
    <lineage>
        <taxon>Eukaryota</taxon>
        <taxon>Viridiplantae</taxon>
        <taxon>Streptophyta</taxon>
        <taxon>Embryophyta</taxon>
        <taxon>Tracheophyta</taxon>
        <taxon>Spermatophyta</taxon>
        <taxon>Magnoliopsida</taxon>
        <taxon>eudicotyledons</taxon>
        <taxon>Gunneridae</taxon>
        <taxon>Pentapetalae</taxon>
        <taxon>asterids</taxon>
        <taxon>lamiids</taxon>
        <taxon>Solanales</taxon>
        <taxon>Solanaceae</taxon>
        <taxon>Solanoideae</taxon>
        <taxon>Datureae</taxon>
        <taxon>Datura</taxon>
    </lineage>
</organism>
<dbReference type="PANTHER" id="PTHR10378">
    <property type="entry name" value="LIM DOMAIN-BINDING PROTEIN"/>
    <property type="match status" value="1"/>
</dbReference>
<accession>A0ABS8RN43</accession>
<feature type="compositionally biased region" description="Polar residues" evidence="1">
    <location>
        <begin position="154"/>
        <end position="165"/>
    </location>
</feature>
<name>A0ABS8RN43_DATST</name>
<feature type="compositionally biased region" description="Polar residues" evidence="1">
    <location>
        <begin position="34"/>
        <end position="52"/>
    </location>
</feature>
<feature type="region of interest" description="Disordered" evidence="1">
    <location>
        <begin position="34"/>
        <end position="55"/>
    </location>
</feature>
<dbReference type="InterPro" id="IPR029005">
    <property type="entry name" value="LIM-bd/SEUSS"/>
</dbReference>
<gene>
    <name evidence="2" type="ORF">HAX54_039561</name>
</gene>
<proteinExistence type="predicted"/>
<evidence type="ECO:0000256" key="1">
    <source>
        <dbReference type="SAM" id="MobiDB-lite"/>
    </source>
</evidence>